<keyword evidence="3" id="KW-0813">Transport</keyword>
<evidence type="ECO:0000256" key="1">
    <source>
        <dbReference type="SAM" id="Phobius"/>
    </source>
</evidence>
<dbReference type="InterPro" id="IPR013099">
    <property type="entry name" value="K_chnl_dom"/>
</dbReference>
<protein>
    <submittedName>
        <fullName evidence="3">Potassium channel family protein</fullName>
    </submittedName>
</protein>
<comment type="caution">
    <text evidence="3">The sequence shown here is derived from an EMBL/GenBank/DDBJ whole genome shotgun (WGS) entry which is preliminary data.</text>
</comment>
<keyword evidence="3" id="KW-0406">Ion transport</keyword>
<feature type="transmembrane region" description="Helical" evidence="1">
    <location>
        <begin position="12"/>
        <end position="33"/>
    </location>
</feature>
<accession>A0ABS7FPF5</accession>
<dbReference type="RefSeq" id="WP_220164719.1">
    <property type="nucleotide sequence ID" value="NZ_JAIBOA010000004.1"/>
</dbReference>
<keyword evidence="4" id="KW-1185">Reference proteome</keyword>
<keyword evidence="3" id="KW-0407">Ion channel</keyword>
<evidence type="ECO:0000313" key="4">
    <source>
        <dbReference type="Proteomes" id="UP000774570"/>
    </source>
</evidence>
<name>A0ABS7FPF5_9ACTN</name>
<organism evidence="3 4">
    <name type="scientific">Actinomadura parmotrematis</name>
    <dbReference type="NCBI Taxonomy" id="2864039"/>
    <lineage>
        <taxon>Bacteria</taxon>
        <taxon>Bacillati</taxon>
        <taxon>Actinomycetota</taxon>
        <taxon>Actinomycetes</taxon>
        <taxon>Streptosporangiales</taxon>
        <taxon>Thermomonosporaceae</taxon>
        <taxon>Actinomadura</taxon>
    </lineage>
</organism>
<dbReference type="SUPFAM" id="SSF81324">
    <property type="entry name" value="Voltage-gated potassium channels"/>
    <property type="match status" value="1"/>
</dbReference>
<dbReference type="GO" id="GO:0034220">
    <property type="term" value="P:monoatomic ion transmembrane transport"/>
    <property type="evidence" value="ECO:0007669"/>
    <property type="project" value="UniProtKB-KW"/>
</dbReference>
<keyword evidence="1" id="KW-1133">Transmembrane helix</keyword>
<feature type="transmembrane region" description="Helical" evidence="1">
    <location>
        <begin position="134"/>
        <end position="157"/>
    </location>
</feature>
<dbReference type="EMBL" id="JAIBOA010000004">
    <property type="protein sequence ID" value="MBW8482283.1"/>
    <property type="molecule type" value="Genomic_DNA"/>
</dbReference>
<feature type="domain" description="Potassium channel" evidence="2">
    <location>
        <begin position="83"/>
        <end position="154"/>
    </location>
</feature>
<feature type="transmembrane region" description="Helical" evidence="1">
    <location>
        <begin position="39"/>
        <end position="59"/>
    </location>
</feature>
<proteinExistence type="predicted"/>
<reference evidence="3 4" key="1">
    <citation type="submission" date="2021-07" db="EMBL/GenBank/DDBJ databases">
        <title>Actinomadura sp. PM05-2 isolated from lichen.</title>
        <authorList>
            <person name="Somphong A."/>
            <person name="Phongsopitanun W."/>
            <person name="Tanasupawat S."/>
            <person name="Peongsungnone V."/>
        </authorList>
    </citation>
    <scope>NUCLEOTIDE SEQUENCE [LARGE SCALE GENOMIC DNA]</scope>
    <source>
        <strain evidence="3 4">PM05-2</strain>
    </source>
</reference>
<keyword evidence="1" id="KW-0472">Membrane</keyword>
<feature type="transmembrane region" description="Helical" evidence="1">
    <location>
        <begin position="109"/>
        <end position="127"/>
    </location>
</feature>
<sequence>MTVKESQRRRVAWLRSAIAIVLITGLYFVAPLHREDGLYLIRAATLLLGLAAVSWLTALQVRRALRPGRLPAERLALLLTLVTLVSAFFATGYYQMSDQFSGLRTRLDALYFAVTTLATVGYGDITATGQAARALAIVQMLFDLVIVTSAITIVLGAQPTKTSSEM</sequence>
<evidence type="ECO:0000313" key="3">
    <source>
        <dbReference type="EMBL" id="MBW8482283.1"/>
    </source>
</evidence>
<gene>
    <name evidence="3" type="ORF">K1Y72_07910</name>
</gene>
<keyword evidence="1" id="KW-0812">Transmembrane</keyword>
<dbReference type="Gene3D" id="1.10.287.70">
    <property type="match status" value="1"/>
</dbReference>
<evidence type="ECO:0000259" key="2">
    <source>
        <dbReference type="Pfam" id="PF07885"/>
    </source>
</evidence>
<feature type="transmembrane region" description="Helical" evidence="1">
    <location>
        <begin position="75"/>
        <end position="94"/>
    </location>
</feature>
<dbReference type="Proteomes" id="UP000774570">
    <property type="component" value="Unassembled WGS sequence"/>
</dbReference>
<dbReference type="Pfam" id="PF07885">
    <property type="entry name" value="Ion_trans_2"/>
    <property type="match status" value="1"/>
</dbReference>